<proteinExistence type="predicted"/>
<reference evidence="3" key="1">
    <citation type="journal article" date="2013" name="Nature">
        <title>Draft genome of the wheat A-genome progenitor Triticum urartu.</title>
        <authorList>
            <person name="Ling H.Q."/>
            <person name="Zhao S."/>
            <person name="Liu D."/>
            <person name="Wang J."/>
            <person name="Sun H."/>
            <person name="Zhang C."/>
            <person name="Fan H."/>
            <person name="Li D."/>
            <person name="Dong L."/>
            <person name="Tao Y."/>
            <person name="Gao C."/>
            <person name="Wu H."/>
            <person name="Li Y."/>
            <person name="Cui Y."/>
            <person name="Guo X."/>
            <person name="Zheng S."/>
            <person name="Wang B."/>
            <person name="Yu K."/>
            <person name="Liang Q."/>
            <person name="Yang W."/>
            <person name="Lou X."/>
            <person name="Chen J."/>
            <person name="Feng M."/>
            <person name="Jian J."/>
            <person name="Zhang X."/>
            <person name="Luo G."/>
            <person name="Jiang Y."/>
            <person name="Liu J."/>
            <person name="Wang Z."/>
            <person name="Sha Y."/>
            <person name="Zhang B."/>
            <person name="Wu H."/>
            <person name="Tang D."/>
            <person name="Shen Q."/>
            <person name="Xue P."/>
            <person name="Zou S."/>
            <person name="Wang X."/>
            <person name="Liu X."/>
            <person name="Wang F."/>
            <person name="Yang Y."/>
            <person name="An X."/>
            <person name="Dong Z."/>
            <person name="Zhang K."/>
            <person name="Zhang X."/>
            <person name="Luo M.C."/>
            <person name="Dvorak J."/>
            <person name="Tong Y."/>
            <person name="Wang J."/>
            <person name="Yang H."/>
            <person name="Li Z."/>
            <person name="Wang D."/>
            <person name="Zhang A."/>
            <person name="Wang J."/>
        </authorList>
    </citation>
    <scope>NUCLEOTIDE SEQUENCE</scope>
    <source>
        <strain evidence="3">cv. G1812</strain>
    </source>
</reference>
<evidence type="ECO:0000256" key="1">
    <source>
        <dbReference type="SAM" id="MobiDB-lite"/>
    </source>
</evidence>
<reference evidence="2" key="3">
    <citation type="submission" date="2022-06" db="UniProtKB">
        <authorList>
            <consortium name="EnsemblPlants"/>
        </authorList>
    </citation>
    <scope>IDENTIFICATION</scope>
</reference>
<dbReference type="AlphaFoldDB" id="A0A8R7UUB8"/>
<organism evidence="2 3">
    <name type="scientific">Triticum urartu</name>
    <name type="common">Red wild einkorn</name>
    <name type="synonym">Crithodium urartu</name>
    <dbReference type="NCBI Taxonomy" id="4572"/>
    <lineage>
        <taxon>Eukaryota</taxon>
        <taxon>Viridiplantae</taxon>
        <taxon>Streptophyta</taxon>
        <taxon>Embryophyta</taxon>
        <taxon>Tracheophyta</taxon>
        <taxon>Spermatophyta</taxon>
        <taxon>Magnoliopsida</taxon>
        <taxon>Liliopsida</taxon>
        <taxon>Poales</taxon>
        <taxon>Poaceae</taxon>
        <taxon>BOP clade</taxon>
        <taxon>Pooideae</taxon>
        <taxon>Triticodae</taxon>
        <taxon>Triticeae</taxon>
        <taxon>Triticinae</taxon>
        <taxon>Triticum</taxon>
    </lineage>
</organism>
<feature type="region of interest" description="Disordered" evidence="1">
    <location>
        <begin position="1"/>
        <end position="26"/>
    </location>
</feature>
<keyword evidence="3" id="KW-1185">Reference proteome</keyword>
<dbReference type="Gramene" id="TuG1812G0600001780.01.T01">
    <property type="protein sequence ID" value="TuG1812G0600001780.01.T01.cds242138"/>
    <property type="gene ID" value="TuG1812G0600001780.01"/>
</dbReference>
<dbReference type="EnsemblPlants" id="TuG1812G0600001780.01.T01">
    <property type="protein sequence ID" value="TuG1812G0600001780.01.T01.cds242138"/>
    <property type="gene ID" value="TuG1812G0600001780.01"/>
</dbReference>
<name>A0A8R7UUB8_TRIUA</name>
<dbReference type="Proteomes" id="UP000015106">
    <property type="component" value="Chromosome 6"/>
</dbReference>
<evidence type="ECO:0000313" key="3">
    <source>
        <dbReference type="Proteomes" id="UP000015106"/>
    </source>
</evidence>
<accession>A0A8R7UUB8</accession>
<reference evidence="2" key="2">
    <citation type="submission" date="2018-03" db="EMBL/GenBank/DDBJ databases">
        <title>The Triticum urartu genome reveals the dynamic nature of wheat genome evolution.</title>
        <authorList>
            <person name="Ling H."/>
            <person name="Ma B."/>
            <person name="Shi X."/>
            <person name="Liu H."/>
            <person name="Dong L."/>
            <person name="Sun H."/>
            <person name="Cao Y."/>
            <person name="Gao Q."/>
            <person name="Zheng S."/>
            <person name="Li Y."/>
            <person name="Yu Y."/>
            <person name="Du H."/>
            <person name="Qi M."/>
            <person name="Li Y."/>
            <person name="Yu H."/>
            <person name="Cui Y."/>
            <person name="Wang N."/>
            <person name="Chen C."/>
            <person name="Wu H."/>
            <person name="Zhao Y."/>
            <person name="Zhang J."/>
            <person name="Li Y."/>
            <person name="Zhou W."/>
            <person name="Zhang B."/>
            <person name="Hu W."/>
            <person name="Eijk M."/>
            <person name="Tang J."/>
            <person name="Witsenboer H."/>
            <person name="Zhao S."/>
            <person name="Li Z."/>
            <person name="Zhang A."/>
            <person name="Wang D."/>
            <person name="Liang C."/>
        </authorList>
    </citation>
    <scope>NUCLEOTIDE SEQUENCE [LARGE SCALE GENOMIC DNA]</scope>
    <source>
        <strain evidence="2">cv. G1812</strain>
    </source>
</reference>
<protein>
    <submittedName>
        <fullName evidence="2">Uncharacterized protein</fullName>
    </submittedName>
</protein>
<feature type="compositionally biased region" description="Basic and acidic residues" evidence="1">
    <location>
        <begin position="85"/>
        <end position="101"/>
    </location>
</feature>
<feature type="region of interest" description="Disordered" evidence="1">
    <location>
        <begin position="80"/>
        <end position="101"/>
    </location>
</feature>
<sequence>MLESVSSLLDDAQSPLQPQPRPRGELPVALLRRTHRHRELPERPLVKLLVEHDVLAVFHLILVHRHEAQVLGLAAAPLRPLGGDRGTRPHGERGHVGARERPPQLRGREQEVYLSRPEELVGGQRRWGLVEVERVGVAHEEGGGLAGENVGDGDSGAGRELLQRAVGGDDPDRPRMVWLLREGASVGGKAGNLGAHGIFAGVLCVESVRLRFFCRVRWSFGCWMWRWKGGECIYRGGW</sequence>
<evidence type="ECO:0000313" key="2">
    <source>
        <dbReference type="EnsemblPlants" id="TuG1812G0600001780.01.T01.cds242138"/>
    </source>
</evidence>